<comment type="caution">
    <text evidence="3">The sequence shown here is derived from an EMBL/GenBank/DDBJ whole genome shotgun (WGS) entry which is preliminary data.</text>
</comment>
<sequence>MRYMMIVKANPETEAGVMPSPEELAAMGKYNEELVKAGVMLDGNGLRDSSHGFRVQYGPNGASKVIDGPFAEAKELVAGYWIIQVSSPEEAVEWARRIPFQEGEVEIRRVFEDEDFA</sequence>
<evidence type="ECO:0000313" key="3">
    <source>
        <dbReference type="EMBL" id="MCE7002728.1"/>
    </source>
</evidence>
<evidence type="ECO:0000259" key="2">
    <source>
        <dbReference type="Pfam" id="PF03795"/>
    </source>
</evidence>
<evidence type="ECO:0000256" key="1">
    <source>
        <dbReference type="ARBA" id="ARBA00007689"/>
    </source>
</evidence>
<name>A0ABS8Z6N6_9PSEU</name>
<dbReference type="Proteomes" id="UP001521150">
    <property type="component" value="Unassembled WGS sequence"/>
</dbReference>
<reference evidence="3 4" key="1">
    <citation type="submission" date="2021-12" db="EMBL/GenBank/DDBJ databases">
        <title>Genome sequence of Kibdelosporangium philippinense ATCC 49844.</title>
        <authorList>
            <person name="Fedorov E.A."/>
            <person name="Omeragic M."/>
            <person name="Shalygina K.F."/>
            <person name="Maclea K.S."/>
        </authorList>
    </citation>
    <scope>NUCLEOTIDE SEQUENCE [LARGE SCALE GENOMIC DNA]</scope>
    <source>
        <strain evidence="3 4">ATCC 49844</strain>
    </source>
</reference>
<dbReference type="PANTHER" id="PTHR35174:SF4">
    <property type="entry name" value="BLL7163 PROTEIN"/>
    <property type="match status" value="1"/>
</dbReference>
<comment type="similarity">
    <text evidence="1">Belongs to the YciI family.</text>
</comment>
<dbReference type="RefSeq" id="WP_233724176.1">
    <property type="nucleotide sequence ID" value="NZ_JAJVCN010000001.1"/>
</dbReference>
<protein>
    <submittedName>
        <fullName evidence="3">YciI family protein</fullName>
    </submittedName>
</protein>
<gene>
    <name evidence="3" type="ORF">LWC34_07770</name>
</gene>
<dbReference type="EMBL" id="JAJVCN010000001">
    <property type="protein sequence ID" value="MCE7002728.1"/>
    <property type="molecule type" value="Genomic_DNA"/>
</dbReference>
<dbReference type="InterPro" id="IPR005545">
    <property type="entry name" value="YCII"/>
</dbReference>
<dbReference type="Gene3D" id="3.30.70.1060">
    <property type="entry name" value="Dimeric alpha+beta barrel"/>
    <property type="match status" value="1"/>
</dbReference>
<dbReference type="InterPro" id="IPR011008">
    <property type="entry name" value="Dimeric_a/b-barrel"/>
</dbReference>
<accession>A0ABS8Z6N6</accession>
<dbReference type="SUPFAM" id="SSF54909">
    <property type="entry name" value="Dimeric alpha+beta barrel"/>
    <property type="match status" value="1"/>
</dbReference>
<feature type="domain" description="YCII-related" evidence="2">
    <location>
        <begin position="1"/>
        <end position="112"/>
    </location>
</feature>
<organism evidence="3 4">
    <name type="scientific">Kibdelosporangium philippinense</name>
    <dbReference type="NCBI Taxonomy" id="211113"/>
    <lineage>
        <taxon>Bacteria</taxon>
        <taxon>Bacillati</taxon>
        <taxon>Actinomycetota</taxon>
        <taxon>Actinomycetes</taxon>
        <taxon>Pseudonocardiales</taxon>
        <taxon>Pseudonocardiaceae</taxon>
        <taxon>Kibdelosporangium</taxon>
    </lineage>
</organism>
<dbReference type="Pfam" id="PF03795">
    <property type="entry name" value="YCII"/>
    <property type="match status" value="1"/>
</dbReference>
<keyword evidence="4" id="KW-1185">Reference proteome</keyword>
<evidence type="ECO:0000313" key="4">
    <source>
        <dbReference type="Proteomes" id="UP001521150"/>
    </source>
</evidence>
<dbReference type="PANTHER" id="PTHR35174">
    <property type="entry name" value="BLL7171 PROTEIN-RELATED"/>
    <property type="match status" value="1"/>
</dbReference>
<proteinExistence type="inferred from homology"/>